<dbReference type="GO" id="GO:0006260">
    <property type="term" value="P:DNA replication"/>
    <property type="evidence" value="ECO:0007669"/>
    <property type="project" value="UniProtKB-UniRule"/>
</dbReference>
<dbReference type="GO" id="GO:0003697">
    <property type="term" value="F:single-stranded DNA binding"/>
    <property type="evidence" value="ECO:0007669"/>
    <property type="project" value="UniProtKB-UniRule"/>
</dbReference>
<dbReference type="GO" id="GO:0005524">
    <property type="term" value="F:ATP binding"/>
    <property type="evidence" value="ECO:0007669"/>
    <property type="project" value="UniProtKB-UniRule"/>
</dbReference>
<protein>
    <recommendedName>
        <fullName evidence="3 12">DNA replication and repair protein RecF</fullName>
    </recommendedName>
</protein>
<dbReference type="InterPro" id="IPR042174">
    <property type="entry name" value="RecF_2"/>
</dbReference>
<evidence type="ECO:0000256" key="10">
    <source>
        <dbReference type="ARBA" id="ARBA00023204"/>
    </source>
</evidence>
<keyword evidence="6 12" id="KW-0547">Nucleotide-binding</keyword>
<keyword evidence="16" id="KW-1185">Reference proteome</keyword>
<evidence type="ECO:0000256" key="1">
    <source>
        <dbReference type="ARBA" id="ARBA00004496"/>
    </source>
</evidence>
<evidence type="ECO:0000256" key="7">
    <source>
        <dbReference type="ARBA" id="ARBA00022763"/>
    </source>
</evidence>
<gene>
    <name evidence="12 15" type="primary">recF</name>
    <name evidence="15" type="ORF">NCTC3166_01961</name>
</gene>
<dbReference type="HAMAP" id="MF_00365">
    <property type="entry name" value="RecF"/>
    <property type="match status" value="1"/>
</dbReference>
<evidence type="ECO:0000313" key="16">
    <source>
        <dbReference type="Proteomes" id="UP000270025"/>
    </source>
</evidence>
<dbReference type="PANTHER" id="PTHR32182:SF0">
    <property type="entry name" value="DNA REPLICATION AND REPAIR PROTEIN RECF"/>
    <property type="match status" value="1"/>
</dbReference>
<keyword evidence="4 12" id="KW-0963">Cytoplasm</keyword>
<proteinExistence type="inferred from homology"/>
<evidence type="ECO:0000256" key="8">
    <source>
        <dbReference type="ARBA" id="ARBA00022840"/>
    </source>
</evidence>
<dbReference type="InterPro" id="IPR001238">
    <property type="entry name" value="DNA-binding_RecF"/>
</dbReference>
<comment type="subcellular location">
    <subcellularLocation>
        <location evidence="1 12 13">Cytoplasm</location>
    </subcellularLocation>
</comment>
<dbReference type="GO" id="GO:0005737">
    <property type="term" value="C:cytoplasm"/>
    <property type="evidence" value="ECO:0007669"/>
    <property type="project" value="UniProtKB-SubCell"/>
</dbReference>
<dbReference type="InterPro" id="IPR027417">
    <property type="entry name" value="P-loop_NTPase"/>
</dbReference>
<keyword evidence="7 12" id="KW-0227">DNA damage</keyword>
<dbReference type="Proteomes" id="UP000270025">
    <property type="component" value="Chromosome"/>
</dbReference>
<dbReference type="Gene3D" id="3.40.50.300">
    <property type="entry name" value="P-loop containing nucleotide triphosphate hydrolases"/>
    <property type="match status" value="1"/>
</dbReference>
<comment type="similarity">
    <text evidence="2 12 13">Belongs to the RecF family.</text>
</comment>
<evidence type="ECO:0000256" key="9">
    <source>
        <dbReference type="ARBA" id="ARBA00023125"/>
    </source>
</evidence>
<keyword evidence="8 12" id="KW-0067">ATP-binding</keyword>
<evidence type="ECO:0000256" key="3">
    <source>
        <dbReference type="ARBA" id="ARBA00020170"/>
    </source>
</evidence>
<feature type="domain" description="RecF/RecN/SMC N-terminal" evidence="14">
    <location>
        <begin position="3"/>
        <end position="357"/>
    </location>
</feature>
<dbReference type="EMBL" id="LR134266">
    <property type="protein sequence ID" value="VED68122.1"/>
    <property type="molecule type" value="Genomic_DNA"/>
</dbReference>
<dbReference type="GO" id="GO:0006302">
    <property type="term" value="P:double-strand break repair"/>
    <property type="evidence" value="ECO:0007669"/>
    <property type="project" value="TreeGrafter"/>
</dbReference>
<comment type="function">
    <text evidence="12 13">The RecF protein is involved in DNA metabolism; it is required for DNA replication and normal SOS inducibility. RecF binds preferentially to single-stranded, linear DNA. It also seems to bind ATP.</text>
</comment>
<dbReference type="KEGG" id="svf:NCTC3166_01961"/>
<evidence type="ECO:0000256" key="13">
    <source>
        <dbReference type="RuleBase" id="RU000578"/>
    </source>
</evidence>
<evidence type="ECO:0000256" key="2">
    <source>
        <dbReference type="ARBA" id="ARBA00008016"/>
    </source>
</evidence>
<reference evidence="15 16" key="1">
    <citation type="submission" date="2018-12" db="EMBL/GenBank/DDBJ databases">
        <authorList>
            <consortium name="Pathogen Informatics"/>
        </authorList>
    </citation>
    <scope>NUCLEOTIDE SEQUENCE [LARGE SCALE GENOMIC DNA]</scope>
    <source>
        <strain evidence="15 16">NCTC3166</strain>
    </source>
</reference>
<dbReference type="RefSeq" id="WP_126405013.1">
    <property type="nucleotide sequence ID" value="NZ_LR134266.1"/>
</dbReference>
<evidence type="ECO:0000256" key="4">
    <source>
        <dbReference type="ARBA" id="ARBA00022490"/>
    </source>
</evidence>
<evidence type="ECO:0000313" key="15">
    <source>
        <dbReference type="EMBL" id="VED68122.1"/>
    </source>
</evidence>
<dbReference type="NCBIfam" id="TIGR00611">
    <property type="entry name" value="recf"/>
    <property type="match status" value="1"/>
</dbReference>
<accession>A0A3S4PZ84</accession>
<sequence length="362" mass="41837">MWLKSIHIQKFRNYKEVNLQFHSRLNIFLGQNAQGKTNLLESIYFLALTRSHRTRSDKDLIHFQEEQFTVSGVLEKKTGSIPLEISLSSKGRVTKVNHLKQSKLSTYIGNMNVVLFAPEDLQLVKGSPALRRKFIDIDLGQMKPVYLSDLTAYHHVLKQRNSYLKTSNTVDPTFLDVLDEQLADYGSRVCIHRKDFLKKLEDFGQEKHFEISNQTEKLSIRYDSSIPFQDEETLRQTFITLLRENRTKDLIKKTTSVGPHRDDISFYINDMNATFGSQGQHRSVVLSLKLAEISLIESLTNEKPILLLDDVMSELDNNRQLHLLEVISRDIQTFITTTTLDHLKDLPEDLKIFNIQSGQVDE</sequence>
<keyword evidence="5 12" id="KW-0235">DNA replication</keyword>
<dbReference type="PANTHER" id="PTHR32182">
    <property type="entry name" value="DNA REPLICATION AND REPAIR PROTEIN RECF"/>
    <property type="match status" value="1"/>
</dbReference>
<dbReference type="InterPro" id="IPR018078">
    <property type="entry name" value="DNA-binding_RecF_CS"/>
</dbReference>
<evidence type="ECO:0000256" key="12">
    <source>
        <dbReference type="HAMAP-Rule" id="MF_00365"/>
    </source>
</evidence>
<feature type="binding site" evidence="12">
    <location>
        <begin position="30"/>
        <end position="37"/>
    </location>
    <ligand>
        <name>ATP</name>
        <dbReference type="ChEBI" id="CHEBI:30616"/>
    </ligand>
</feature>
<name>A0A3S4PZ84_9STRE</name>
<dbReference type="GO" id="GO:0000731">
    <property type="term" value="P:DNA synthesis involved in DNA repair"/>
    <property type="evidence" value="ECO:0007669"/>
    <property type="project" value="TreeGrafter"/>
</dbReference>
<dbReference type="PROSITE" id="PS00617">
    <property type="entry name" value="RECF_1"/>
    <property type="match status" value="1"/>
</dbReference>
<keyword evidence="9 12" id="KW-0238">DNA-binding</keyword>
<dbReference type="GO" id="GO:0009432">
    <property type="term" value="P:SOS response"/>
    <property type="evidence" value="ECO:0007669"/>
    <property type="project" value="UniProtKB-UniRule"/>
</dbReference>
<dbReference type="PROSITE" id="PS00618">
    <property type="entry name" value="RECF_2"/>
    <property type="match status" value="1"/>
</dbReference>
<evidence type="ECO:0000256" key="5">
    <source>
        <dbReference type="ARBA" id="ARBA00022705"/>
    </source>
</evidence>
<dbReference type="Gene3D" id="1.20.1050.90">
    <property type="entry name" value="RecF/RecN/SMC, N-terminal domain"/>
    <property type="match status" value="1"/>
</dbReference>
<dbReference type="SUPFAM" id="SSF52540">
    <property type="entry name" value="P-loop containing nucleoside triphosphate hydrolases"/>
    <property type="match status" value="1"/>
</dbReference>
<evidence type="ECO:0000256" key="11">
    <source>
        <dbReference type="ARBA" id="ARBA00023236"/>
    </source>
</evidence>
<evidence type="ECO:0000256" key="6">
    <source>
        <dbReference type="ARBA" id="ARBA00022741"/>
    </source>
</evidence>
<keyword evidence="11 12" id="KW-0742">SOS response</keyword>
<evidence type="ECO:0000259" key="14">
    <source>
        <dbReference type="Pfam" id="PF02463"/>
    </source>
</evidence>
<dbReference type="CDD" id="cd03242">
    <property type="entry name" value="ABC_RecF"/>
    <property type="match status" value="1"/>
</dbReference>
<dbReference type="AlphaFoldDB" id="A0A3S4PZ84"/>
<dbReference type="Pfam" id="PF02463">
    <property type="entry name" value="SMC_N"/>
    <property type="match status" value="1"/>
</dbReference>
<keyword evidence="10 12" id="KW-0234">DNA repair</keyword>
<dbReference type="InterPro" id="IPR003395">
    <property type="entry name" value="RecF/RecN/SMC_N"/>
</dbReference>
<organism evidence="15 16">
    <name type="scientific">Streptococcus viridans</name>
    <dbReference type="NCBI Taxonomy" id="78535"/>
    <lineage>
        <taxon>Bacteria</taxon>
        <taxon>Bacillati</taxon>
        <taxon>Bacillota</taxon>
        <taxon>Bacilli</taxon>
        <taxon>Lactobacillales</taxon>
        <taxon>Streptococcaceae</taxon>
        <taxon>Streptococcus</taxon>
    </lineage>
</organism>